<evidence type="ECO:0000313" key="2">
    <source>
        <dbReference type="Proteomes" id="UP001175137"/>
    </source>
</evidence>
<dbReference type="SUPFAM" id="SSF56784">
    <property type="entry name" value="HAD-like"/>
    <property type="match status" value="1"/>
</dbReference>
<dbReference type="GO" id="GO:0016791">
    <property type="term" value="F:phosphatase activity"/>
    <property type="evidence" value="ECO:0007669"/>
    <property type="project" value="UniProtKB-ARBA"/>
</dbReference>
<dbReference type="Gene3D" id="3.30.1240.10">
    <property type="match status" value="1"/>
</dbReference>
<dbReference type="InterPro" id="IPR036412">
    <property type="entry name" value="HAD-like_sf"/>
</dbReference>
<dbReference type="NCBIfam" id="TIGR01484">
    <property type="entry name" value="HAD-SF-IIB"/>
    <property type="match status" value="1"/>
</dbReference>
<organism evidence="1 2">
    <name type="scientific">Bacillus cereus</name>
    <dbReference type="NCBI Taxonomy" id="1396"/>
    <lineage>
        <taxon>Bacteria</taxon>
        <taxon>Bacillati</taxon>
        <taxon>Bacillota</taxon>
        <taxon>Bacilli</taxon>
        <taxon>Bacillales</taxon>
        <taxon>Bacillaceae</taxon>
        <taxon>Bacillus</taxon>
        <taxon>Bacillus cereus group</taxon>
    </lineage>
</organism>
<dbReference type="RefSeq" id="WP_044796688.1">
    <property type="nucleotide sequence ID" value="NZ_CP125992.1"/>
</dbReference>
<keyword evidence="1" id="KW-0378">Hydrolase</keyword>
<proteinExistence type="predicted"/>
<accession>A0AAW7NE39</accession>
<dbReference type="Proteomes" id="UP001175137">
    <property type="component" value="Unassembled WGS sequence"/>
</dbReference>
<dbReference type="Pfam" id="PF08282">
    <property type="entry name" value="Hydrolase_3"/>
    <property type="match status" value="1"/>
</dbReference>
<dbReference type="GO" id="GO:0005829">
    <property type="term" value="C:cytosol"/>
    <property type="evidence" value="ECO:0007669"/>
    <property type="project" value="TreeGrafter"/>
</dbReference>
<dbReference type="EC" id="3.1.3.-" evidence="1"/>
<dbReference type="Gene3D" id="3.40.50.1000">
    <property type="entry name" value="HAD superfamily/HAD-like"/>
    <property type="match status" value="1"/>
</dbReference>
<dbReference type="PANTHER" id="PTHR10000">
    <property type="entry name" value="PHOSPHOSERINE PHOSPHATASE"/>
    <property type="match status" value="1"/>
</dbReference>
<evidence type="ECO:0000313" key="1">
    <source>
        <dbReference type="EMBL" id="MDN4873001.1"/>
    </source>
</evidence>
<reference evidence="1" key="1">
    <citation type="submission" date="2023-07" db="EMBL/GenBank/DDBJ databases">
        <title>Complete genome sequence of Bacillus cereus SRCM126073 isolated from soil.</title>
        <authorList>
            <person name="Yang H.-G."/>
            <person name="Ryu M.-S."/>
            <person name="Ha G.-S."/>
            <person name="Yang H.-J."/>
            <person name="Jeong D.-Y."/>
        </authorList>
    </citation>
    <scope>NUCLEOTIDE SEQUENCE</scope>
    <source>
        <strain evidence="1">SRCM126073</strain>
    </source>
</reference>
<dbReference type="PANTHER" id="PTHR10000:SF8">
    <property type="entry name" value="HAD SUPERFAMILY HYDROLASE-LIKE, TYPE 3"/>
    <property type="match status" value="1"/>
</dbReference>
<comment type="caution">
    <text evidence="1">The sequence shown here is derived from an EMBL/GenBank/DDBJ whole genome shotgun (WGS) entry which is preliminary data.</text>
</comment>
<gene>
    <name evidence="1" type="ORF">QYM23_09040</name>
</gene>
<name>A0AAW7NE39_BACCE</name>
<dbReference type="InterPro" id="IPR023214">
    <property type="entry name" value="HAD_sf"/>
</dbReference>
<dbReference type="GO" id="GO:0000287">
    <property type="term" value="F:magnesium ion binding"/>
    <property type="evidence" value="ECO:0007669"/>
    <property type="project" value="TreeGrafter"/>
</dbReference>
<sequence length="263" mass="30135">MYKGLVLDIDNTIVRERKNKITDEDLSSIKYLNEIGVPIILATGRTHTNAQIIAEKIGLNNPIISSYGAMIRSSTSKNDLIYKKYNMEPEDVLTLMDIINSTPFVCGYIVTTNGTLFVSNCASNVKDIFRPFINYNTFLRNNLLYSVLQITIYNLDKNLKYHDRIYNLIQGSVKAKVTKKTRVIVLHSHKTNKGIALDELCTLRNWNIKEFIAIGDNEFDIPMFEKAAISIGFEKVYPYVDKKIKKENKRAIAECIEKYFIAK</sequence>
<dbReference type="AlphaFoldDB" id="A0AAW7NE39"/>
<dbReference type="InterPro" id="IPR006379">
    <property type="entry name" value="HAD-SF_hydro_IIB"/>
</dbReference>
<protein>
    <submittedName>
        <fullName evidence="1">HAD family hydrolase</fullName>
        <ecNumber evidence="1">3.1.3.-</ecNumber>
    </submittedName>
</protein>
<dbReference type="EMBL" id="JAUIQW010000001">
    <property type="protein sequence ID" value="MDN4873001.1"/>
    <property type="molecule type" value="Genomic_DNA"/>
</dbReference>
<dbReference type="GeneID" id="92917311"/>